<evidence type="ECO:0000313" key="1">
    <source>
        <dbReference type="EMBL" id="OEF97180.1"/>
    </source>
</evidence>
<dbReference type="AlphaFoldDB" id="A0A1E5G2G8"/>
<evidence type="ECO:0000313" key="2">
    <source>
        <dbReference type="Proteomes" id="UP000094296"/>
    </source>
</evidence>
<comment type="caution">
    <text evidence="1">The sequence shown here is derived from an EMBL/GenBank/DDBJ whole genome shotgun (WGS) entry which is preliminary data.</text>
</comment>
<reference evidence="1 2" key="1">
    <citation type="submission" date="2016-09" db="EMBL/GenBank/DDBJ databases">
        <title>Draft genome sequence for the type strain of Desulfuribacillus alkaliarsenatis AHT28, an obligately anaerobic, sulfidogenic bacterium isolated from Russian soda lake sediments.</title>
        <authorList>
            <person name="Abin C.A."/>
            <person name="Hollibaugh J.T."/>
        </authorList>
    </citation>
    <scope>NUCLEOTIDE SEQUENCE [LARGE SCALE GENOMIC DNA]</scope>
    <source>
        <strain evidence="1 2">AHT28</strain>
    </source>
</reference>
<accession>A0A1E5G2G8</accession>
<dbReference type="STRING" id="766136.BHF68_05075"/>
<dbReference type="EMBL" id="MIJE01000022">
    <property type="protein sequence ID" value="OEF97180.1"/>
    <property type="molecule type" value="Genomic_DNA"/>
</dbReference>
<keyword evidence="2" id="KW-1185">Reference proteome</keyword>
<name>A0A1E5G2G8_9FIRM</name>
<organism evidence="1 2">
    <name type="scientific">Desulfuribacillus alkaliarsenatis</name>
    <dbReference type="NCBI Taxonomy" id="766136"/>
    <lineage>
        <taxon>Bacteria</taxon>
        <taxon>Bacillati</taxon>
        <taxon>Bacillota</taxon>
        <taxon>Desulfuribacillia</taxon>
        <taxon>Desulfuribacillales</taxon>
        <taxon>Desulfuribacillaceae</taxon>
        <taxon>Desulfuribacillus</taxon>
    </lineage>
</organism>
<proteinExistence type="predicted"/>
<protein>
    <submittedName>
        <fullName evidence="1">Uncharacterized protein</fullName>
    </submittedName>
</protein>
<dbReference type="Proteomes" id="UP000094296">
    <property type="component" value="Unassembled WGS sequence"/>
</dbReference>
<gene>
    <name evidence="1" type="ORF">BHF68_05075</name>
</gene>
<sequence length="66" mass="7427">MNPLRVESYTEKDEIVEVLRSYAVKNRIACGRLRKIAKELGLPSNKLGALAKEYNIKIVACELGCF</sequence>